<gene>
    <name evidence="1" type="ORF">L1987_81133</name>
</gene>
<organism evidence="1 2">
    <name type="scientific">Smallanthus sonchifolius</name>
    <dbReference type="NCBI Taxonomy" id="185202"/>
    <lineage>
        <taxon>Eukaryota</taxon>
        <taxon>Viridiplantae</taxon>
        <taxon>Streptophyta</taxon>
        <taxon>Embryophyta</taxon>
        <taxon>Tracheophyta</taxon>
        <taxon>Spermatophyta</taxon>
        <taxon>Magnoliopsida</taxon>
        <taxon>eudicotyledons</taxon>
        <taxon>Gunneridae</taxon>
        <taxon>Pentapetalae</taxon>
        <taxon>asterids</taxon>
        <taxon>campanulids</taxon>
        <taxon>Asterales</taxon>
        <taxon>Asteraceae</taxon>
        <taxon>Asteroideae</taxon>
        <taxon>Heliantheae alliance</taxon>
        <taxon>Millerieae</taxon>
        <taxon>Smallanthus</taxon>
    </lineage>
</organism>
<keyword evidence="2" id="KW-1185">Reference proteome</keyword>
<dbReference type="EMBL" id="CM042044">
    <property type="protein sequence ID" value="KAI3687437.1"/>
    <property type="molecule type" value="Genomic_DNA"/>
</dbReference>
<dbReference type="Proteomes" id="UP001056120">
    <property type="component" value="Linkage Group LG27"/>
</dbReference>
<comment type="caution">
    <text evidence="1">The sequence shown here is derived from an EMBL/GenBank/DDBJ whole genome shotgun (WGS) entry which is preliminary data.</text>
</comment>
<accession>A0ACB8YPL3</accession>
<evidence type="ECO:0000313" key="2">
    <source>
        <dbReference type="Proteomes" id="UP001056120"/>
    </source>
</evidence>
<reference evidence="2" key="1">
    <citation type="journal article" date="2022" name="Mol. Ecol. Resour.">
        <title>The genomes of chicory, endive, great burdock and yacon provide insights into Asteraceae palaeo-polyploidization history and plant inulin production.</title>
        <authorList>
            <person name="Fan W."/>
            <person name="Wang S."/>
            <person name="Wang H."/>
            <person name="Wang A."/>
            <person name="Jiang F."/>
            <person name="Liu H."/>
            <person name="Zhao H."/>
            <person name="Xu D."/>
            <person name="Zhang Y."/>
        </authorList>
    </citation>
    <scope>NUCLEOTIDE SEQUENCE [LARGE SCALE GENOMIC DNA]</scope>
    <source>
        <strain evidence="2">cv. Yunnan</strain>
    </source>
</reference>
<name>A0ACB8YPL3_9ASTR</name>
<reference evidence="1 2" key="2">
    <citation type="journal article" date="2022" name="Mol. Ecol. Resour.">
        <title>The genomes of chicory, endive, great burdock and yacon provide insights into Asteraceae paleo-polyploidization history and plant inulin production.</title>
        <authorList>
            <person name="Fan W."/>
            <person name="Wang S."/>
            <person name="Wang H."/>
            <person name="Wang A."/>
            <person name="Jiang F."/>
            <person name="Liu H."/>
            <person name="Zhao H."/>
            <person name="Xu D."/>
            <person name="Zhang Y."/>
        </authorList>
    </citation>
    <scope>NUCLEOTIDE SEQUENCE [LARGE SCALE GENOMIC DNA]</scope>
    <source>
        <strain evidence="2">cv. Yunnan</strain>
        <tissue evidence="1">Leaves</tissue>
    </source>
</reference>
<evidence type="ECO:0000313" key="1">
    <source>
        <dbReference type="EMBL" id="KAI3687437.1"/>
    </source>
</evidence>
<sequence length="81" mass="9444">MKEIVWWFRPLAIDRGSSLVDKSTKVPLSVIFNTHTHTPSPSPPLRSNELFKFQKLHISDSGRHFSVEFSYRSSQLQCKKR</sequence>
<proteinExistence type="predicted"/>
<protein>
    <submittedName>
        <fullName evidence="1">Uncharacterized protein</fullName>
    </submittedName>
</protein>